<keyword evidence="3" id="KW-0677">Repeat</keyword>
<comment type="caution">
    <text evidence="12">The sequence shown here is derived from an EMBL/GenBank/DDBJ whole genome shotgun (WGS) entry which is preliminary data.</text>
</comment>
<dbReference type="CDD" id="cd11304">
    <property type="entry name" value="Cadherin_repeat"/>
    <property type="match status" value="5"/>
</dbReference>
<dbReference type="Pfam" id="PF00028">
    <property type="entry name" value="Cadherin"/>
    <property type="match status" value="3"/>
</dbReference>
<dbReference type="GO" id="GO:0005911">
    <property type="term" value="C:cell-cell junction"/>
    <property type="evidence" value="ECO:0007669"/>
    <property type="project" value="TreeGrafter"/>
</dbReference>
<evidence type="ECO:0000313" key="13">
    <source>
        <dbReference type="Proteomes" id="UP000230066"/>
    </source>
</evidence>
<feature type="compositionally biased region" description="Polar residues" evidence="9">
    <location>
        <begin position="1109"/>
        <end position="1134"/>
    </location>
</feature>
<dbReference type="Proteomes" id="UP000230066">
    <property type="component" value="Unassembled WGS sequence"/>
</dbReference>
<comment type="subcellular location">
    <subcellularLocation>
        <location evidence="1">Membrane</location>
    </subcellularLocation>
</comment>
<evidence type="ECO:0000256" key="4">
    <source>
        <dbReference type="ARBA" id="ARBA00022837"/>
    </source>
</evidence>
<feature type="region of interest" description="Disordered" evidence="9">
    <location>
        <begin position="1102"/>
        <end position="1134"/>
    </location>
</feature>
<dbReference type="PANTHER" id="PTHR24025">
    <property type="entry name" value="DESMOGLEIN FAMILY MEMBER"/>
    <property type="match status" value="1"/>
</dbReference>
<dbReference type="GO" id="GO:0007156">
    <property type="term" value="P:homophilic cell adhesion via plasma membrane adhesion molecules"/>
    <property type="evidence" value="ECO:0007669"/>
    <property type="project" value="InterPro"/>
</dbReference>
<keyword evidence="13" id="KW-1185">Reference proteome</keyword>
<feature type="region of interest" description="Disordered" evidence="9">
    <location>
        <begin position="854"/>
        <end position="879"/>
    </location>
</feature>
<protein>
    <submittedName>
        <fullName evidence="12">Protocadherin Fat 1</fullName>
    </submittedName>
</protein>
<evidence type="ECO:0000256" key="9">
    <source>
        <dbReference type="SAM" id="MobiDB-lite"/>
    </source>
</evidence>
<reference evidence="12" key="1">
    <citation type="submission" date="2019-03" db="EMBL/GenBank/DDBJ databases">
        <title>Improved annotation for the trematode Fasciola hepatica.</title>
        <authorList>
            <person name="Choi Y.-J."/>
            <person name="Martin J."/>
            <person name="Mitreva M."/>
        </authorList>
    </citation>
    <scope>NUCLEOTIDE SEQUENCE [LARGE SCALE GENOMIC DNA]</scope>
</reference>
<dbReference type="InterPro" id="IPR015919">
    <property type="entry name" value="Cadherin-like_sf"/>
</dbReference>
<evidence type="ECO:0000256" key="6">
    <source>
        <dbReference type="ARBA" id="ARBA00022989"/>
    </source>
</evidence>
<evidence type="ECO:0000256" key="3">
    <source>
        <dbReference type="ARBA" id="ARBA00022737"/>
    </source>
</evidence>
<feature type="domain" description="Cadherin" evidence="11">
    <location>
        <begin position="176"/>
        <end position="318"/>
    </location>
</feature>
<evidence type="ECO:0000313" key="12">
    <source>
        <dbReference type="EMBL" id="THD27303.1"/>
    </source>
</evidence>
<dbReference type="SMART" id="SM00112">
    <property type="entry name" value="CA"/>
    <property type="match status" value="5"/>
</dbReference>
<evidence type="ECO:0000256" key="2">
    <source>
        <dbReference type="ARBA" id="ARBA00022692"/>
    </source>
</evidence>
<gene>
    <name evidence="12" type="ORF">D915_001865</name>
</gene>
<feature type="domain" description="Cadherin" evidence="11">
    <location>
        <begin position="587"/>
        <end position="705"/>
    </location>
</feature>
<dbReference type="InterPro" id="IPR050971">
    <property type="entry name" value="Cadherin-domain_protein"/>
</dbReference>
<feature type="domain" description="Cadherin" evidence="11">
    <location>
        <begin position="455"/>
        <end position="586"/>
    </location>
</feature>
<name>A0A4E0RII8_FASHE</name>
<evidence type="ECO:0000256" key="10">
    <source>
        <dbReference type="SAM" id="Phobius"/>
    </source>
</evidence>
<keyword evidence="7 10" id="KW-0472">Membrane</keyword>
<feature type="transmembrane region" description="Helical" evidence="10">
    <location>
        <begin position="1066"/>
        <end position="1088"/>
    </location>
</feature>
<dbReference type="InterPro" id="IPR002126">
    <property type="entry name" value="Cadherin-like_dom"/>
</dbReference>
<dbReference type="EMBL" id="JXXN02000463">
    <property type="protein sequence ID" value="THD27303.1"/>
    <property type="molecule type" value="Genomic_DNA"/>
</dbReference>
<keyword evidence="2 10" id="KW-0812">Transmembrane</keyword>
<evidence type="ECO:0000259" key="11">
    <source>
        <dbReference type="PROSITE" id="PS50268"/>
    </source>
</evidence>
<sequence>MLIVRIDFPNPISLIACFSCVILCLTWSTGQLLERITVLENSPVNTVILDLRSALVRHGEGQLPPNATAYASQQETFWPFVLEDFIIKLGRPLDREAICKRQKSELRSETEVGMNDHLFFGQSSDGCLPETCCQLLHVNILPSPTALPKTFYVQVAVQDVNDNAPQFPPVHSPYTTVLEDVGIDEKIWLPQAVDPDSSRYSVTDYRIESWVHGNASHFHMGVSNENGLSEPNFSRESHFPLQISGEGIHGRAFSLGRPFLKPTGPLDRESCDLYAFTLIAIDGGDQIVSDKYAENRAQTGSVNIVIKIADKNDNKPIFNSALYEVKIVENVMASTVLEFEVTDNDIGDNGRIAVTIQDPSGHAQRLFRVGLHPITNTNTHSISAAASSSTGSFYKGFLQLVSHLDAERHPAILRFALVATDFGQPSLSSHASVHIHIVNVNDNAPHIAFFSRGRRLTDNRISLPENDTPPLSLVVLVHVTDADSPVSQIRCRITHEAEVFSLEEANGSGYPSHRNDAMFEPVVESRGIVASYRQFALRTKSELDRETKSNYMVTVACTDDDGSQSLSRNASLHVTVTDVNDHIPTFDRKFYSGRVAENLASAEVHLSSPMRVTDADLGANALLTFSLRDVKNGTELSDPGRNESLYFRTDARSGRIWTVIPLDCEIKNKYRLLLFVHDSGSPVSHSSSALIEVTVEDSNDNAPEFTSAHYLFEVPENSPGGSEIGRVEAVDHDVTEVNRKLYYSLRGRPEDLHLISIDRNTGVLRTRRPIDRESRSSISLLVTAENELPVRVVTNPGSGVSGSNTQTGQRLSAEASLVVTILNVNDNKPEFTLIEPHRSHITFIWEQLGVVPGSNETGPNQSFNETTETSKISNSGSEYEEKLSTTDQSRSQKLFVLNPSPVCERLPHRVTDKDISPENNFECCILELLDDFDGLFALMPEAPNVLCAMRRPPRPKSYKLTLIAKDGLTNDSLSSQVHFTVVIRSDPNLRHSEAHTSIGLPFRSHSGAVAGGLNKALETGSGQRDDWSTAPFTLGDHTADRAQVNQVGRGRLTGATALNGPAHQTVIIIVMASVAGILCVLLFLAIILTKRCLLDSKADFAKNDHDSQNEGNPCTKSPISIHSTPSKSQSCGMTPMSVQRISTHPEYYSKEFIYHQPRLENDGSYELAARTLNQRHGLISPTIPRNARLRVSASHPVVLSPPTLHATRQFSGQVSPNTLVGGVLLTQGEGTYGRTNNQQWPPVSFTARKSYTHQPNKSSVTSSLGLMGNNNQKLESACAQTVYQTIDSHLASGLHTSFRSPATVRTSRVGRSSERLEMDESVTALLLSKPNTSDTDLPYAIGKELGSKLVDVQTSTQNYVSAPGYRKPGKLLRTNSEKSGYFQTSFV</sequence>
<feature type="domain" description="Cadherin" evidence="11">
    <location>
        <begin position="706"/>
        <end position="831"/>
    </location>
</feature>
<proteinExistence type="predicted"/>
<dbReference type="PANTHER" id="PTHR24025:SF23">
    <property type="entry name" value="NEURAL-CADHERIN"/>
    <property type="match status" value="1"/>
</dbReference>
<evidence type="ECO:0000256" key="7">
    <source>
        <dbReference type="ARBA" id="ARBA00023136"/>
    </source>
</evidence>
<dbReference type="PRINTS" id="PR00205">
    <property type="entry name" value="CADHERIN"/>
</dbReference>
<feature type="domain" description="Cadherin" evidence="11">
    <location>
        <begin position="319"/>
        <end position="447"/>
    </location>
</feature>
<keyword evidence="6 10" id="KW-1133">Transmembrane helix</keyword>
<dbReference type="PROSITE" id="PS50268">
    <property type="entry name" value="CADHERIN_2"/>
    <property type="match status" value="6"/>
</dbReference>
<keyword evidence="5" id="KW-0130">Cell adhesion</keyword>
<dbReference type="PROSITE" id="PS00232">
    <property type="entry name" value="CADHERIN_1"/>
    <property type="match status" value="4"/>
</dbReference>
<organism evidence="12 13">
    <name type="scientific">Fasciola hepatica</name>
    <name type="common">Liver fluke</name>
    <dbReference type="NCBI Taxonomy" id="6192"/>
    <lineage>
        <taxon>Eukaryota</taxon>
        <taxon>Metazoa</taxon>
        <taxon>Spiralia</taxon>
        <taxon>Lophotrochozoa</taxon>
        <taxon>Platyhelminthes</taxon>
        <taxon>Trematoda</taxon>
        <taxon>Digenea</taxon>
        <taxon>Plagiorchiida</taxon>
        <taxon>Echinostomata</taxon>
        <taxon>Echinostomatoidea</taxon>
        <taxon>Fasciolidae</taxon>
        <taxon>Fasciola</taxon>
    </lineage>
</organism>
<dbReference type="GO" id="GO:0005886">
    <property type="term" value="C:plasma membrane"/>
    <property type="evidence" value="ECO:0007669"/>
    <property type="project" value="InterPro"/>
</dbReference>
<feature type="domain" description="Cadherin" evidence="11">
    <location>
        <begin position="80"/>
        <end position="167"/>
    </location>
</feature>
<dbReference type="InterPro" id="IPR020894">
    <property type="entry name" value="Cadherin_CS"/>
</dbReference>
<dbReference type="SUPFAM" id="SSF49313">
    <property type="entry name" value="Cadherin-like"/>
    <property type="match status" value="5"/>
</dbReference>
<feature type="compositionally biased region" description="Polar residues" evidence="9">
    <location>
        <begin position="854"/>
        <end position="877"/>
    </location>
</feature>
<evidence type="ECO:0000256" key="8">
    <source>
        <dbReference type="PROSITE-ProRule" id="PRU00043"/>
    </source>
</evidence>
<accession>A0A4E0RII8</accession>
<evidence type="ECO:0000256" key="1">
    <source>
        <dbReference type="ARBA" id="ARBA00004370"/>
    </source>
</evidence>
<dbReference type="Gene3D" id="2.60.40.60">
    <property type="entry name" value="Cadherins"/>
    <property type="match status" value="6"/>
</dbReference>
<keyword evidence="4 8" id="KW-0106">Calcium</keyword>
<dbReference type="GO" id="GO:0005509">
    <property type="term" value="F:calcium ion binding"/>
    <property type="evidence" value="ECO:0007669"/>
    <property type="project" value="UniProtKB-UniRule"/>
</dbReference>
<evidence type="ECO:0000256" key="5">
    <source>
        <dbReference type="ARBA" id="ARBA00022889"/>
    </source>
</evidence>